<dbReference type="RefSeq" id="WP_229982061.1">
    <property type="nucleotide sequence ID" value="NZ_JAJJPB010000035.1"/>
</dbReference>
<evidence type="ECO:0000256" key="4">
    <source>
        <dbReference type="ARBA" id="ARBA00023125"/>
    </source>
</evidence>
<dbReference type="Pfam" id="PF14659">
    <property type="entry name" value="Phage_int_SAM_3"/>
    <property type="match status" value="1"/>
</dbReference>
<dbReference type="InterPro" id="IPR011010">
    <property type="entry name" value="DNA_brk_join_enz"/>
</dbReference>
<dbReference type="PANTHER" id="PTHR30349">
    <property type="entry name" value="PHAGE INTEGRASE-RELATED"/>
    <property type="match status" value="1"/>
</dbReference>
<dbReference type="SUPFAM" id="SSF56349">
    <property type="entry name" value="DNA breaking-rejoining enzymes"/>
    <property type="match status" value="1"/>
</dbReference>
<accession>A0ABS8N9R3</accession>
<dbReference type="PROSITE" id="PS51898">
    <property type="entry name" value="TYR_RECOMBINASE"/>
    <property type="match status" value="1"/>
</dbReference>
<evidence type="ECO:0000256" key="2">
    <source>
        <dbReference type="ARBA" id="ARBA00008857"/>
    </source>
</evidence>
<comment type="similarity">
    <text evidence="2">Belongs to the 'phage' integrase family.</text>
</comment>
<dbReference type="InterPro" id="IPR050090">
    <property type="entry name" value="Tyrosine_recombinase_XerCD"/>
</dbReference>
<dbReference type="Pfam" id="PF14657">
    <property type="entry name" value="Arm-DNA-bind_4"/>
    <property type="match status" value="1"/>
</dbReference>
<evidence type="ECO:0000259" key="8">
    <source>
        <dbReference type="PROSITE" id="PS51900"/>
    </source>
</evidence>
<evidence type="ECO:0000256" key="5">
    <source>
        <dbReference type="ARBA" id="ARBA00023172"/>
    </source>
</evidence>
<dbReference type="InterPro" id="IPR028259">
    <property type="entry name" value="AP2-like_int_N"/>
</dbReference>
<name>A0ABS8N9R3_9CLOT</name>
<reference evidence="9" key="1">
    <citation type="submission" date="2021-11" db="EMBL/GenBank/DDBJ databases">
        <authorList>
            <person name="Qingchun L."/>
            <person name="Dong Z."/>
            <person name="Zongwei Q."/>
            <person name="Jia Z."/>
            <person name="Duotao L."/>
        </authorList>
    </citation>
    <scope>NUCLEOTIDE SEQUENCE</scope>
    <source>
        <strain evidence="9">WLY-B-L2</strain>
    </source>
</reference>
<dbReference type="PROSITE" id="PS51900">
    <property type="entry name" value="CB"/>
    <property type="match status" value="1"/>
</dbReference>
<keyword evidence="5" id="KW-0233">DNA recombination</keyword>
<comment type="function">
    <text evidence="1">Site-specific tyrosine recombinase, which acts by catalyzing the cutting and rejoining of the recombining DNA molecules.</text>
</comment>
<dbReference type="CDD" id="cd01189">
    <property type="entry name" value="INT_ICEBs1_C_like"/>
    <property type="match status" value="1"/>
</dbReference>
<dbReference type="EMBL" id="JAJJPB010000035">
    <property type="protein sequence ID" value="MCC9296539.1"/>
    <property type="molecule type" value="Genomic_DNA"/>
</dbReference>
<evidence type="ECO:0000256" key="6">
    <source>
        <dbReference type="PROSITE-ProRule" id="PRU01248"/>
    </source>
</evidence>
<dbReference type="Proteomes" id="UP001165422">
    <property type="component" value="Unassembled WGS sequence"/>
</dbReference>
<evidence type="ECO:0000256" key="3">
    <source>
        <dbReference type="ARBA" id="ARBA00022908"/>
    </source>
</evidence>
<dbReference type="InterPro" id="IPR044068">
    <property type="entry name" value="CB"/>
</dbReference>
<protein>
    <submittedName>
        <fullName evidence="9">Site-specific integrase</fullName>
    </submittedName>
</protein>
<keyword evidence="3" id="KW-0229">DNA integration</keyword>
<dbReference type="Pfam" id="PF00589">
    <property type="entry name" value="Phage_integrase"/>
    <property type="match status" value="1"/>
</dbReference>
<dbReference type="InterPro" id="IPR013762">
    <property type="entry name" value="Integrase-like_cat_sf"/>
</dbReference>
<gene>
    <name evidence="9" type="ORF">LN736_16970</name>
</gene>
<evidence type="ECO:0000259" key="7">
    <source>
        <dbReference type="PROSITE" id="PS51898"/>
    </source>
</evidence>
<dbReference type="Gene3D" id="1.10.150.130">
    <property type="match status" value="1"/>
</dbReference>
<dbReference type="InterPro" id="IPR002104">
    <property type="entry name" value="Integrase_catalytic"/>
</dbReference>
<feature type="domain" description="Tyr recombinase" evidence="7">
    <location>
        <begin position="166"/>
        <end position="366"/>
    </location>
</feature>
<dbReference type="Gene3D" id="1.10.443.10">
    <property type="entry name" value="Intergrase catalytic core"/>
    <property type="match status" value="1"/>
</dbReference>
<proteinExistence type="inferred from homology"/>
<organism evidence="9 10">
    <name type="scientific">Clostridium aromativorans</name>
    <dbReference type="NCBI Taxonomy" id="2836848"/>
    <lineage>
        <taxon>Bacteria</taxon>
        <taxon>Bacillati</taxon>
        <taxon>Bacillota</taxon>
        <taxon>Clostridia</taxon>
        <taxon>Eubacteriales</taxon>
        <taxon>Clostridiaceae</taxon>
        <taxon>Clostridium</taxon>
    </lineage>
</organism>
<dbReference type="InterPro" id="IPR010998">
    <property type="entry name" value="Integrase_recombinase_N"/>
</dbReference>
<dbReference type="InterPro" id="IPR004107">
    <property type="entry name" value="Integrase_SAM-like_N"/>
</dbReference>
<sequence length="384" mass="43938">MKGSIIKRNNSYSIVIDVGRDAFGRRKQRWFSGFKNKDEAEKQLPRILVKLEDGELIDNNNITLGNFLDDWLKGKIKKDNLSPTTIDGYNNIIYNHVIPVIGKLKLQNIKPYNLQKYFDLKSESLSPRTLSNHKRVLSSALLYALDMDLIEKNPLAKVKLPRQKKEETKILSADQCNLLLEEVQGNLTLKMPVTLALLLGMRRGEVLGLSWDAVNLDNKTISVIQNLEYISGKYYFKEPKTLKSKRTIAIPKSLVPILREHYRWQCEMKIRSRNTWGTDKNLVCTRKVNGLPITPHVLSFMFSNFLKTHNFPHIRFHDLRHTNASLMLTAGVSTKVASSRLGHSKASITLDLYSHVMESIDREAAEKIAMLIKSSKNTHKKTQA</sequence>
<comment type="caution">
    <text evidence="9">The sequence shown here is derived from an EMBL/GenBank/DDBJ whole genome shotgun (WGS) entry which is preliminary data.</text>
</comment>
<keyword evidence="4 6" id="KW-0238">DNA-binding</keyword>
<feature type="domain" description="Core-binding (CB)" evidence="8">
    <location>
        <begin position="62"/>
        <end position="145"/>
    </location>
</feature>
<evidence type="ECO:0000313" key="10">
    <source>
        <dbReference type="Proteomes" id="UP001165422"/>
    </source>
</evidence>
<evidence type="ECO:0000256" key="1">
    <source>
        <dbReference type="ARBA" id="ARBA00003283"/>
    </source>
</evidence>
<evidence type="ECO:0000313" key="9">
    <source>
        <dbReference type="EMBL" id="MCC9296539.1"/>
    </source>
</evidence>
<dbReference type="PANTHER" id="PTHR30349:SF91">
    <property type="entry name" value="INTA PROTEIN"/>
    <property type="match status" value="1"/>
</dbReference>
<keyword evidence="10" id="KW-1185">Reference proteome</keyword>